<keyword evidence="2" id="KW-1185">Reference proteome</keyword>
<reference evidence="2" key="1">
    <citation type="journal article" date="2007" name="Nature">
        <title>The grapevine genome sequence suggests ancestral hexaploidization in major angiosperm phyla.</title>
        <authorList>
            <consortium name="The French-Italian Public Consortium for Grapevine Genome Characterization."/>
            <person name="Jaillon O."/>
            <person name="Aury J.-M."/>
            <person name="Noel B."/>
            <person name="Policriti A."/>
            <person name="Clepet C."/>
            <person name="Casagrande A."/>
            <person name="Choisne N."/>
            <person name="Aubourg S."/>
            <person name="Vitulo N."/>
            <person name="Jubin C."/>
            <person name="Vezzi A."/>
            <person name="Legeai F."/>
            <person name="Hugueney P."/>
            <person name="Dasilva C."/>
            <person name="Horner D."/>
            <person name="Mica E."/>
            <person name="Jublot D."/>
            <person name="Poulain J."/>
            <person name="Bruyere C."/>
            <person name="Billault A."/>
            <person name="Segurens B."/>
            <person name="Gouyvenoux M."/>
            <person name="Ugarte E."/>
            <person name="Cattonaro F."/>
            <person name="Anthouard V."/>
            <person name="Vico V."/>
            <person name="Del Fabbro C."/>
            <person name="Alaux M."/>
            <person name="Di Gaspero G."/>
            <person name="Dumas V."/>
            <person name="Felice N."/>
            <person name="Paillard S."/>
            <person name="Juman I."/>
            <person name="Moroldo M."/>
            <person name="Scalabrin S."/>
            <person name="Canaguier A."/>
            <person name="Le Clainche I."/>
            <person name="Malacrida G."/>
            <person name="Durand E."/>
            <person name="Pesole G."/>
            <person name="Laucou V."/>
            <person name="Chatelet P."/>
            <person name="Merdinoglu D."/>
            <person name="Delledonne M."/>
            <person name="Pezzotti M."/>
            <person name="Lecharny A."/>
            <person name="Scarpelli C."/>
            <person name="Artiguenave F."/>
            <person name="Pe M.E."/>
            <person name="Valle G."/>
            <person name="Morgante M."/>
            <person name="Caboche M."/>
            <person name="Adam-Blondon A.-F."/>
            <person name="Weissenbach J."/>
            <person name="Quetier F."/>
            <person name="Wincker P."/>
        </authorList>
    </citation>
    <scope>NUCLEOTIDE SEQUENCE [LARGE SCALE GENOMIC DNA]</scope>
    <source>
        <strain evidence="2">cv. Pinot noir / PN40024</strain>
    </source>
</reference>
<evidence type="ECO:0000313" key="1">
    <source>
        <dbReference type="EMBL" id="CCB44222.1"/>
    </source>
</evidence>
<name>F6GW87_VITVI</name>
<proteinExistence type="predicted"/>
<gene>
    <name evidence="1" type="ordered locus">VIT_06s0061g00660</name>
</gene>
<sequence>MLCKPWAMRTILGDVASVGAYPNSECYKWKLVP</sequence>
<dbReference type="InParanoid" id="F6GW87"/>
<accession>F6GW87</accession>
<protein>
    <submittedName>
        <fullName evidence="1">Uncharacterized protein</fullName>
    </submittedName>
</protein>
<evidence type="ECO:0000313" key="2">
    <source>
        <dbReference type="Proteomes" id="UP000009183"/>
    </source>
</evidence>
<dbReference type="PaxDb" id="29760-VIT_06s0061g00660.t01"/>
<dbReference type="AlphaFoldDB" id="F6GW87"/>
<dbReference type="Proteomes" id="UP000009183">
    <property type="component" value="Chromosome 6"/>
</dbReference>
<dbReference type="EMBL" id="FN594957">
    <property type="protein sequence ID" value="CCB44222.1"/>
    <property type="molecule type" value="Genomic_DNA"/>
</dbReference>
<organism evidence="1 2">
    <name type="scientific">Vitis vinifera</name>
    <name type="common">Grape</name>
    <dbReference type="NCBI Taxonomy" id="29760"/>
    <lineage>
        <taxon>Eukaryota</taxon>
        <taxon>Viridiplantae</taxon>
        <taxon>Streptophyta</taxon>
        <taxon>Embryophyta</taxon>
        <taxon>Tracheophyta</taxon>
        <taxon>Spermatophyta</taxon>
        <taxon>Magnoliopsida</taxon>
        <taxon>eudicotyledons</taxon>
        <taxon>Gunneridae</taxon>
        <taxon>Pentapetalae</taxon>
        <taxon>rosids</taxon>
        <taxon>Vitales</taxon>
        <taxon>Vitaceae</taxon>
        <taxon>Viteae</taxon>
        <taxon>Vitis</taxon>
    </lineage>
</organism>
<dbReference type="HOGENOM" id="CLU_3385773_0_0_1"/>